<keyword evidence="5" id="KW-0800">Toxin</keyword>
<feature type="binding site" evidence="5">
    <location>
        <position position="5"/>
    </location>
    <ligand>
        <name>Mg(2+)</name>
        <dbReference type="ChEBI" id="CHEBI:18420"/>
    </ligand>
</feature>
<dbReference type="Pfam" id="PF01850">
    <property type="entry name" value="PIN"/>
    <property type="match status" value="1"/>
</dbReference>
<comment type="function">
    <text evidence="5">Toxic component of a toxin-antitoxin (TA) system. An RNase.</text>
</comment>
<comment type="caution">
    <text evidence="7">The sequence shown here is derived from an EMBL/GenBank/DDBJ whole genome shotgun (WGS) entry which is preliminary data.</text>
</comment>
<proteinExistence type="inferred from homology"/>
<sequence length="142" mass="14695">MLYVDTCVLLAALTPEAHSDAAATFLEQAPAPLAISPWCATELHSALGLKVRTGALSPSQAEAVLDGFERSLAPGFLMLEVQPLDFRNADACLRGWTTALRAADALHLAIAAGRGAILCSLDGPFVMAARQLGLAAQLIGAA</sequence>
<keyword evidence="8" id="KW-1185">Reference proteome</keyword>
<dbReference type="Proteomes" id="UP001304461">
    <property type="component" value="Unassembled WGS sequence"/>
</dbReference>
<protein>
    <recommendedName>
        <fullName evidence="5">Ribonuclease VapC</fullName>
        <shortName evidence="5">RNase VapC</shortName>
        <ecNumber evidence="5">3.1.-.-</ecNumber>
    </recommendedName>
    <alternativeName>
        <fullName evidence="5">Toxin VapC</fullName>
    </alternativeName>
</protein>
<name>A0ABU5RQL1_9CYAN</name>
<keyword evidence="3 5" id="KW-0479">Metal-binding</keyword>
<dbReference type="InterPro" id="IPR002716">
    <property type="entry name" value="PIN_dom"/>
</dbReference>
<feature type="domain" description="PIN" evidence="6">
    <location>
        <begin position="3"/>
        <end position="123"/>
    </location>
</feature>
<dbReference type="EC" id="3.1.-.-" evidence="5"/>
<dbReference type="HAMAP" id="MF_00265">
    <property type="entry name" value="VapC_Nob1"/>
    <property type="match status" value="1"/>
</dbReference>
<gene>
    <name evidence="5" type="primary">vapC</name>
    <name evidence="7" type="ORF">VB738_02120</name>
</gene>
<keyword evidence="4 5" id="KW-0378">Hydrolase</keyword>
<reference evidence="7 8" key="1">
    <citation type="submission" date="2023-12" db="EMBL/GenBank/DDBJ databases">
        <title>Baltic Sea Cyanobacteria.</title>
        <authorList>
            <person name="Delbaje E."/>
            <person name="Fewer D.P."/>
            <person name="Shishido T.K."/>
        </authorList>
    </citation>
    <scope>NUCLEOTIDE SEQUENCE [LARGE SCALE GENOMIC DNA]</scope>
    <source>
        <strain evidence="7 8">UHCC 0139</strain>
    </source>
</reference>
<dbReference type="EMBL" id="JAYGHX010000001">
    <property type="protein sequence ID" value="MEA5390048.1"/>
    <property type="molecule type" value="Genomic_DNA"/>
</dbReference>
<evidence type="ECO:0000256" key="5">
    <source>
        <dbReference type="HAMAP-Rule" id="MF_00265"/>
    </source>
</evidence>
<dbReference type="InterPro" id="IPR022907">
    <property type="entry name" value="VapC_family"/>
</dbReference>
<dbReference type="Gene3D" id="3.40.50.1010">
    <property type="entry name" value="5'-nuclease"/>
    <property type="match status" value="1"/>
</dbReference>
<evidence type="ECO:0000256" key="1">
    <source>
        <dbReference type="ARBA" id="ARBA00022649"/>
    </source>
</evidence>
<dbReference type="CDD" id="cd09874">
    <property type="entry name" value="PIN_MT3492-like"/>
    <property type="match status" value="1"/>
</dbReference>
<comment type="cofactor">
    <cofactor evidence="5">
        <name>Mg(2+)</name>
        <dbReference type="ChEBI" id="CHEBI:18420"/>
    </cofactor>
</comment>
<comment type="similarity">
    <text evidence="5">Belongs to the PINc/VapC protein family.</text>
</comment>
<evidence type="ECO:0000256" key="3">
    <source>
        <dbReference type="ARBA" id="ARBA00022723"/>
    </source>
</evidence>
<keyword evidence="1 5" id="KW-1277">Toxin-antitoxin system</keyword>
<evidence type="ECO:0000313" key="7">
    <source>
        <dbReference type="EMBL" id="MEA5390048.1"/>
    </source>
</evidence>
<evidence type="ECO:0000256" key="4">
    <source>
        <dbReference type="ARBA" id="ARBA00022801"/>
    </source>
</evidence>
<organism evidence="7 8">
    <name type="scientific">Cyanobium gracile UHCC 0139</name>
    <dbReference type="NCBI Taxonomy" id="3110308"/>
    <lineage>
        <taxon>Bacteria</taxon>
        <taxon>Bacillati</taxon>
        <taxon>Cyanobacteriota</taxon>
        <taxon>Cyanophyceae</taxon>
        <taxon>Synechococcales</taxon>
        <taxon>Prochlorococcaceae</taxon>
        <taxon>Cyanobium</taxon>
    </lineage>
</organism>
<evidence type="ECO:0000259" key="6">
    <source>
        <dbReference type="Pfam" id="PF01850"/>
    </source>
</evidence>
<dbReference type="SUPFAM" id="SSF88723">
    <property type="entry name" value="PIN domain-like"/>
    <property type="match status" value="1"/>
</dbReference>
<dbReference type="InterPro" id="IPR029060">
    <property type="entry name" value="PIN-like_dom_sf"/>
</dbReference>
<dbReference type="RefSeq" id="WP_323304167.1">
    <property type="nucleotide sequence ID" value="NZ_JAYGHX010000001.1"/>
</dbReference>
<evidence type="ECO:0000313" key="8">
    <source>
        <dbReference type="Proteomes" id="UP001304461"/>
    </source>
</evidence>
<keyword evidence="5" id="KW-0460">Magnesium</keyword>
<accession>A0ABU5RQL1</accession>
<feature type="binding site" evidence="5">
    <location>
        <position position="104"/>
    </location>
    <ligand>
        <name>Mg(2+)</name>
        <dbReference type="ChEBI" id="CHEBI:18420"/>
    </ligand>
</feature>
<evidence type="ECO:0000256" key="2">
    <source>
        <dbReference type="ARBA" id="ARBA00022722"/>
    </source>
</evidence>
<keyword evidence="2 5" id="KW-0540">Nuclease</keyword>